<protein>
    <submittedName>
        <fullName evidence="1">Uncharacterized protein</fullName>
    </submittedName>
</protein>
<dbReference type="Proteomes" id="UP000814128">
    <property type="component" value="Unassembled WGS sequence"/>
</dbReference>
<organism evidence="1 2">
    <name type="scientific">Vararia minispora EC-137</name>
    <dbReference type="NCBI Taxonomy" id="1314806"/>
    <lineage>
        <taxon>Eukaryota</taxon>
        <taxon>Fungi</taxon>
        <taxon>Dikarya</taxon>
        <taxon>Basidiomycota</taxon>
        <taxon>Agaricomycotina</taxon>
        <taxon>Agaricomycetes</taxon>
        <taxon>Russulales</taxon>
        <taxon>Lachnocladiaceae</taxon>
        <taxon>Vararia</taxon>
    </lineage>
</organism>
<name>A0ACB8Q5Z6_9AGAM</name>
<sequence>MDVYSPLDTKLNASDREALRGGYRRSSLPGYTDASAPHLIVTYCALLLLAILRDDFGQLDKVGSVFRTGLSGRGWRVRTDIPRAEDYMGLCKVREGKYEHSHSSEVPGTLPHFSFLPSPLKAALPPSTIQKLPQRAQYLYQWSRIPVIFVAPFIICPISPPLSTDPEPFTLSEDVPAQSWLITSLERSRHVEHCNRRFAGLPASLTGIDGSRMALAFYCPGTMDICGALDTKSGALECEAWRGWMRAPAGWTILGGWTRRGLCASPGLARTRTEVLISREIRFTTTPGADDADLRMRYRSFVMCSSSLTAPARTFGAL</sequence>
<evidence type="ECO:0000313" key="2">
    <source>
        <dbReference type="Proteomes" id="UP000814128"/>
    </source>
</evidence>
<comment type="caution">
    <text evidence="1">The sequence shown here is derived from an EMBL/GenBank/DDBJ whole genome shotgun (WGS) entry which is preliminary data.</text>
</comment>
<proteinExistence type="predicted"/>
<keyword evidence="2" id="KW-1185">Reference proteome</keyword>
<reference evidence="1" key="1">
    <citation type="submission" date="2021-02" db="EMBL/GenBank/DDBJ databases">
        <authorList>
            <consortium name="DOE Joint Genome Institute"/>
            <person name="Ahrendt S."/>
            <person name="Looney B.P."/>
            <person name="Miyauchi S."/>
            <person name="Morin E."/>
            <person name="Drula E."/>
            <person name="Courty P.E."/>
            <person name="Chicoki N."/>
            <person name="Fauchery L."/>
            <person name="Kohler A."/>
            <person name="Kuo A."/>
            <person name="Labutti K."/>
            <person name="Pangilinan J."/>
            <person name="Lipzen A."/>
            <person name="Riley R."/>
            <person name="Andreopoulos W."/>
            <person name="He G."/>
            <person name="Johnson J."/>
            <person name="Barry K.W."/>
            <person name="Grigoriev I.V."/>
            <person name="Nagy L."/>
            <person name="Hibbett D."/>
            <person name="Henrissat B."/>
            <person name="Matheny P.B."/>
            <person name="Labbe J."/>
            <person name="Martin F."/>
        </authorList>
    </citation>
    <scope>NUCLEOTIDE SEQUENCE</scope>
    <source>
        <strain evidence="1">EC-137</strain>
    </source>
</reference>
<accession>A0ACB8Q5Z6</accession>
<evidence type="ECO:0000313" key="1">
    <source>
        <dbReference type="EMBL" id="KAI0027117.1"/>
    </source>
</evidence>
<reference evidence="1" key="2">
    <citation type="journal article" date="2022" name="New Phytol.">
        <title>Evolutionary transition to the ectomycorrhizal habit in the genomes of a hyperdiverse lineage of mushroom-forming fungi.</title>
        <authorList>
            <person name="Looney B."/>
            <person name="Miyauchi S."/>
            <person name="Morin E."/>
            <person name="Drula E."/>
            <person name="Courty P.E."/>
            <person name="Kohler A."/>
            <person name="Kuo A."/>
            <person name="LaButti K."/>
            <person name="Pangilinan J."/>
            <person name="Lipzen A."/>
            <person name="Riley R."/>
            <person name="Andreopoulos W."/>
            <person name="He G."/>
            <person name="Johnson J."/>
            <person name="Nolan M."/>
            <person name="Tritt A."/>
            <person name="Barry K.W."/>
            <person name="Grigoriev I.V."/>
            <person name="Nagy L.G."/>
            <person name="Hibbett D."/>
            <person name="Henrissat B."/>
            <person name="Matheny P.B."/>
            <person name="Labbe J."/>
            <person name="Martin F.M."/>
        </authorList>
    </citation>
    <scope>NUCLEOTIDE SEQUENCE</scope>
    <source>
        <strain evidence="1">EC-137</strain>
    </source>
</reference>
<gene>
    <name evidence="1" type="ORF">K488DRAFT_74797</name>
</gene>
<dbReference type="EMBL" id="MU273994">
    <property type="protein sequence ID" value="KAI0027117.1"/>
    <property type="molecule type" value="Genomic_DNA"/>
</dbReference>